<comment type="subcellular location">
    <subcellularLocation>
        <location evidence="1">Cell membrane</location>
        <topology evidence="1">Multi-pass membrane protein</topology>
    </subcellularLocation>
</comment>
<evidence type="ECO:0000313" key="16">
    <source>
        <dbReference type="Proteomes" id="UP000694844"/>
    </source>
</evidence>
<evidence type="ECO:0000256" key="7">
    <source>
        <dbReference type="ARBA" id="ARBA00023136"/>
    </source>
</evidence>
<dbReference type="Pfam" id="PF10613">
    <property type="entry name" value="Lig_chan-Glu_bd"/>
    <property type="match status" value="1"/>
</dbReference>
<dbReference type="PANTHER" id="PTHR42643:SF24">
    <property type="entry name" value="IONOTROPIC RECEPTOR 60A"/>
    <property type="match status" value="1"/>
</dbReference>
<dbReference type="InterPro" id="IPR052192">
    <property type="entry name" value="Insect_Ionotropic_Sensory_Rcpt"/>
</dbReference>
<feature type="domain" description="Ionotropic glutamate receptor L-glutamate and glycine-binding" evidence="15">
    <location>
        <begin position="260"/>
        <end position="321"/>
    </location>
</feature>
<keyword evidence="8 17" id="KW-0675">Receptor</keyword>
<dbReference type="GO" id="GO:0015276">
    <property type="term" value="F:ligand-gated monoatomic ion channel activity"/>
    <property type="evidence" value="ECO:0007669"/>
    <property type="project" value="InterPro"/>
</dbReference>
<feature type="transmembrane region" description="Helical" evidence="12">
    <location>
        <begin position="377"/>
        <end position="395"/>
    </location>
</feature>
<evidence type="ECO:0000256" key="13">
    <source>
        <dbReference type="SAM" id="SignalP"/>
    </source>
</evidence>
<dbReference type="SMART" id="SM00079">
    <property type="entry name" value="PBPe"/>
    <property type="match status" value="1"/>
</dbReference>
<accession>A0A8B8E933</accession>
<keyword evidence="11" id="KW-0407">Ion channel</keyword>
<dbReference type="SMART" id="SM00918">
    <property type="entry name" value="Lig_chan-Glu_bd"/>
    <property type="match status" value="1"/>
</dbReference>
<evidence type="ECO:0000256" key="11">
    <source>
        <dbReference type="ARBA" id="ARBA00023303"/>
    </source>
</evidence>
<dbReference type="Pfam" id="PF00060">
    <property type="entry name" value="Lig_chan"/>
    <property type="match status" value="1"/>
</dbReference>
<dbReference type="SUPFAM" id="SSF53850">
    <property type="entry name" value="Periplasmic binding protein-like II"/>
    <property type="match status" value="1"/>
</dbReference>
<dbReference type="PANTHER" id="PTHR42643">
    <property type="entry name" value="IONOTROPIC RECEPTOR 20A-RELATED"/>
    <property type="match status" value="1"/>
</dbReference>
<evidence type="ECO:0000256" key="10">
    <source>
        <dbReference type="ARBA" id="ARBA00023286"/>
    </source>
</evidence>
<keyword evidence="7 12" id="KW-0472">Membrane</keyword>
<keyword evidence="16" id="KW-1185">Reference proteome</keyword>
<reference evidence="17" key="1">
    <citation type="submission" date="2025-08" db="UniProtKB">
        <authorList>
            <consortium name="RefSeq"/>
        </authorList>
    </citation>
    <scope>IDENTIFICATION</scope>
    <source>
        <tissue evidence="17">Whole sample</tissue>
    </source>
</reference>
<sequence>MNFVKTCIVLLISCSPSFLQSAGDEYTGESKTDYSNEEIYICVQNKKFSDCNGTNLTSGGGGDDRDEEGLEVLGRVMEAVKWNQATILFSVDEAQTALRVADKLGRLYVQHSLWPVGLNEDHIESLWRYRDPNVHVVVIGNGSFVDSVLEKATSFDRRPENIRRTALYAMSYWVVYCAGTPGATERPLDSWSRVNMDNVLLIQKNKMNQIELSALMWRENNTREFEKLEINCNNKPDLFPNAKFGFNGRQLLTTAVQYTSYVELDEVDGNLVVAGGVCGDITRILSSKLNFTYRVILPEDGQWGILKEDGNWTGMIGMLNRREVDIAMVPLTVQEDRKRVVDFTIPFFYSNFGFIMRMPDPKTVKWRIYLDMFSSDVLLSIATVLVLSSLLLYGLEHSSWIWNGRKPSEKQEIVDIVEYIYGALVLQAGHRLPSSSSGRVFTCIFWISCVSLAAVYCGSLVASMALARKEKIHFETLEELVAQSEYKWGYISGTYLDSVLQKSNIDVYRKVYDGARKFATEDPEVLSLSDDVHFRKLMTEKYVFISPVPHLQTVSFSDCRSLLSSERFIEDNSAFGVPEDSPLKEIFSLKLAQLQDSGILGSIHRKYKLQNNCSDVSQVLNQQTIKPDDVQTAFFVLLAGIVAASSVLCCELAMFWYKRTIADSTHS</sequence>
<name>A0A8B8E933_CRAVI</name>
<feature type="signal peptide" evidence="13">
    <location>
        <begin position="1"/>
        <end position="21"/>
    </location>
</feature>
<gene>
    <name evidence="17" type="primary">LOC111132571</name>
</gene>
<dbReference type="Gene3D" id="3.40.190.10">
    <property type="entry name" value="Periplasmic binding protein-like II"/>
    <property type="match status" value="3"/>
</dbReference>
<feature type="chain" id="PRO_5034198672" evidence="13">
    <location>
        <begin position="22"/>
        <end position="667"/>
    </location>
</feature>
<evidence type="ECO:0000259" key="14">
    <source>
        <dbReference type="SMART" id="SM00079"/>
    </source>
</evidence>
<feature type="transmembrane region" description="Helical" evidence="12">
    <location>
        <begin position="444"/>
        <end position="467"/>
    </location>
</feature>
<feature type="transmembrane region" description="Helical" evidence="12">
    <location>
        <begin position="633"/>
        <end position="657"/>
    </location>
</feature>
<keyword evidence="10" id="KW-1071">Ligand-gated ion channel</keyword>
<keyword evidence="13" id="KW-0732">Signal</keyword>
<evidence type="ECO:0000256" key="5">
    <source>
        <dbReference type="ARBA" id="ARBA00022989"/>
    </source>
</evidence>
<evidence type="ECO:0000256" key="2">
    <source>
        <dbReference type="ARBA" id="ARBA00022448"/>
    </source>
</evidence>
<dbReference type="KEGG" id="cvn:111132571"/>
<keyword evidence="5 12" id="KW-1133">Transmembrane helix</keyword>
<dbReference type="GO" id="GO:0050906">
    <property type="term" value="P:detection of stimulus involved in sensory perception"/>
    <property type="evidence" value="ECO:0007669"/>
    <property type="project" value="UniProtKB-ARBA"/>
</dbReference>
<evidence type="ECO:0000256" key="3">
    <source>
        <dbReference type="ARBA" id="ARBA00022475"/>
    </source>
</evidence>
<dbReference type="OrthoDB" id="9997229at2759"/>
<keyword evidence="6" id="KW-0406">Ion transport</keyword>
<protein>
    <submittedName>
        <fullName evidence="17">Probable glutamate receptor</fullName>
    </submittedName>
</protein>
<evidence type="ECO:0000256" key="8">
    <source>
        <dbReference type="ARBA" id="ARBA00023170"/>
    </source>
</evidence>
<evidence type="ECO:0000256" key="6">
    <source>
        <dbReference type="ARBA" id="ARBA00023065"/>
    </source>
</evidence>
<evidence type="ECO:0000256" key="9">
    <source>
        <dbReference type="ARBA" id="ARBA00023180"/>
    </source>
</evidence>
<dbReference type="InterPro" id="IPR001320">
    <property type="entry name" value="Iontro_rcpt_C"/>
</dbReference>
<keyword evidence="2" id="KW-0813">Transport</keyword>
<dbReference type="GeneID" id="111132571"/>
<keyword evidence="4 12" id="KW-0812">Transmembrane</keyword>
<feature type="domain" description="Ionotropic glutamate receptor C-terminal" evidence="14">
    <location>
        <begin position="250"/>
        <end position="608"/>
    </location>
</feature>
<evidence type="ECO:0000256" key="1">
    <source>
        <dbReference type="ARBA" id="ARBA00004651"/>
    </source>
</evidence>
<dbReference type="AlphaFoldDB" id="A0A8B8E933"/>
<evidence type="ECO:0000259" key="15">
    <source>
        <dbReference type="SMART" id="SM00918"/>
    </source>
</evidence>
<evidence type="ECO:0000256" key="12">
    <source>
        <dbReference type="SAM" id="Phobius"/>
    </source>
</evidence>
<proteinExistence type="predicted"/>
<dbReference type="InterPro" id="IPR019594">
    <property type="entry name" value="Glu/Gly-bd"/>
</dbReference>
<organism evidence="16 17">
    <name type="scientific">Crassostrea virginica</name>
    <name type="common">Eastern oyster</name>
    <dbReference type="NCBI Taxonomy" id="6565"/>
    <lineage>
        <taxon>Eukaryota</taxon>
        <taxon>Metazoa</taxon>
        <taxon>Spiralia</taxon>
        <taxon>Lophotrochozoa</taxon>
        <taxon>Mollusca</taxon>
        <taxon>Bivalvia</taxon>
        <taxon>Autobranchia</taxon>
        <taxon>Pteriomorphia</taxon>
        <taxon>Ostreida</taxon>
        <taxon>Ostreoidea</taxon>
        <taxon>Ostreidae</taxon>
        <taxon>Crassostrea</taxon>
    </lineage>
</organism>
<keyword evidence="3" id="KW-1003">Cell membrane</keyword>
<dbReference type="RefSeq" id="XP_022336103.1">
    <property type="nucleotide sequence ID" value="XM_022480395.1"/>
</dbReference>
<evidence type="ECO:0000256" key="4">
    <source>
        <dbReference type="ARBA" id="ARBA00022692"/>
    </source>
</evidence>
<dbReference type="GO" id="GO:0005886">
    <property type="term" value="C:plasma membrane"/>
    <property type="evidence" value="ECO:0007669"/>
    <property type="project" value="UniProtKB-SubCell"/>
</dbReference>
<dbReference type="Proteomes" id="UP000694844">
    <property type="component" value="Chromosome 5"/>
</dbReference>
<keyword evidence="9" id="KW-0325">Glycoprotein</keyword>
<evidence type="ECO:0000313" key="17">
    <source>
        <dbReference type="RefSeq" id="XP_022336103.1"/>
    </source>
</evidence>